<dbReference type="FunFam" id="3.60.40.10:FF:000058">
    <property type="entry name" value="Stage II sporulation protein E"/>
    <property type="match status" value="1"/>
</dbReference>
<feature type="transmembrane region" description="Helical" evidence="3">
    <location>
        <begin position="108"/>
        <end position="134"/>
    </location>
</feature>
<keyword evidence="3" id="KW-0812">Transmembrane</keyword>
<reference evidence="5" key="1">
    <citation type="journal article" date="2014" name="Int. J. Syst. Evol. Microbiol.">
        <title>Complete genome sequence of Corynebacterium casei LMG S-19264T (=DSM 44701T), isolated from a smear-ripened cheese.</title>
        <authorList>
            <consortium name="US DOE Joint Genome Institute (JGI-PGF)"/>
            <person name="Walter F."/>
            <person name="Albersmeier A."/>
            <person name="Kalinowski J."/>
            <person name="Ruckert C."/>
        </authorList>
    </citation>
    <scope>NUCLEOTIDE SEQUENCE</scope>
    <source>
        <strain evidence="5">JCM 4434</strain>
    </source>
</reference>
<dbReference type="Proteomes" id="UP000610124">
    <property type="component" value="Unassembled WGS sequence"/>
</dbReference>
<reference evidence="5" key="2">
    <citation type="submission" date="2020-09" db="EMBL/GenBank/DDBJ databases">
        <authorList>
            <person name="Sun Q."/>
            <person name="Ohkuma M."/>
        </authorList>
    </citation>
    <scope>NUCLEOTIDE SEQUENCE</scope>
    <source>
        <strain evidence="5">JCM 4434</strain>
    </source>
</reference>
<dbReference type="Gene3D" id="3.60.40.10">
    <property type="entry name" value="PPM-type phosphatase domain"/>
    <property type="match status" value="1"/>
</dbReference>
<evidence type="ECO:0000256" key="3">
    <source>
        <dbReference type="SAM" id="Phobius"/>
    </source>
</evidence>
<dbReference type="EMBL" id="BMUB01000014">
    <property type="protein sequence ID" value="GGU92848.1"/>
    <property type="molecule type" value="Genomic_DNA"/>
</dbReference>
<dbReference type="Pfam" id="PF07228">
    <property type="entry name" value="SpoIIE"/>
    <property type="match status" value="1"/>
</dbReference>
<proteinExistence type="predicted"/>
<gene>
    <name evidence="5" type="ORF">GCM10010502_52990</name>
</gene>
<evidence type="ECO:0000256" key="2">
    <source>
        <dbReference type="SAM" id="MobiDB-lite"/>
    </source>
</evidence>
<dbReference type="InterPro" id="IPR001932">
    <property type="entry name" value="PPM-type_phosphatase-like_dom"/>
</dbReference>
<feature type="transmembrane region" description="Helical" evidence="3">
    <location>
        <begin position="33"/>
        <end position="56"/>
    </location>
</feature>
<dbReference type="PANTHER" id="PTHR43156">
    <property type="entry name" value="STAGE II SPORULATION PROTEIN E-RELATED"/>
    <property type="match status" value="1"/>
</dbReference>
<dbReference type="PANTHER" id="PTHR43156:SF2">
    <property type="entry name" value="STAGE II SPORULATION PROTEIN E"/>
    <property type="match status" value="1"/>
</dbReference>
<accession>A0A8H9I0E1</accession>
<dbReference type="OrthoDB" id="4935951at2"/>
<dbReference type="GO" id="GO:0016791">
    <property type="term" value="F:phosphatase activity"/>
    <property type="evidence" value="ECO:0007669"/>
    <property type="project" value="TreeGrafter"/>
</dbReference>
<keyword evidence="1" id="KW-0378">Hydrolase</keyword>
<dbReference type="KEGG" id="kau:B6264_25505"/>
<feature type="transmembrane region" description="Helical" evidence="3">
    <location>
        <begin position="62"/>
        <end position="79"/>
    </location>
</feature>
<dbReference type="SMART" id="SM00331">
    <property type="entry name" value="PP2C_SIG"/>
    <property type="match status" value="1"/>
</dbReference>
<evidence type="ECO:0000256" key="1">
    <source>
        <dbReference type="ARBA" id="ARBA00022801"/>
    </source>
</evidence>
<sequence>MGEPTQLWGGAGQKGSPVADVPRTRAWRSPRFLARWSHGVTIGGYVLVAVAVALDLASGPDVTFAPMLAALPVLAGVGVRRASVPLAAGAVACAIVVGLAAYDADVPAVVMATAAATVVVVTFFSCANVAVVTAQERELARVRTVAEAAQRALLRLVPRRMGPLVVAVRYVAAEAEARIGGDLYEVMPTPYGVRLFLGDVCGKGLAAVETAADVLGVFREAARAEPDLAKVAGRLDSALVRRPASEEFVTAVLVSIPDAPGPAVVVNCGHPPPLLCHDGQVSTVEPPVEAPPLALLGLVGGDYHARSIAFERRDLLLLYTDGVSEARDTANRFYPLAQRLAALPHGEPDALLDELLLDVRAYVGSGLTDDAALLAVRRER</sequence>
<protein>
    <submittedName>
        <fullName evidence="5">Membrane protein</fullName>
    </submittedName>
</protein>
<feature type="transmembrane region" description="Helical" evidence="3">
    <location>
        <begin position="86"/>
        <end position="102"/>
    </location>
</feature>
<dbReference type="InterPro" id="IPR036457">
    <property type="entry name" value="PPM-type-like_dom_sf"/>
</dbReference>
<evidence type="ECO:0000259" key="4">
    <source>
        <dbReference type="SMART" id="SM00331"/>
    </source>
</evidence>
<name>A0A8H9I0E1_KITAU</name>
<feature type="domain" description="PPM-type phosphatase" evidence="4">
    <location>
        <begin position="164"/>
        <end position="378"/>
    </location>
</feature>
<feature type="region of interest" description="Disordered" evidence="2">
    <location>
        <begin position="1"/>
        <end position="20"/>
    </location>
</feature>
<keyword evidence="3" id="KW-0472">Membrane</keyword>
<dbReference type="InterPro" id="IPR052016">
    <property type="entry name" value="Bact_Sigma-Reg"/>
</dbReference>
<keyword evidence="3" id="KW-1133">Transmembrane helix</keyword>
<comment type="caution">
    <text evidence="5">The sequence shown here is derived from an EMBL/GenBank/DDBJ whole genome shotgun (WGS) entry which is preliminary data.</text>
</comment>
<dbReference type="SUPFAM" id="SSF81606">
    <property type="entry name" value="PP2C-like"/>
    <property type="match status" value="1"/>
</dbReference>
<evidence type="ECO:0000313" key="6">
    <source>
        <dbReference type="Proteomes" id="UP000610124"/>
    </source>
</evidence>
<evidence type="ECO:0000313" key="5">
    <source>
        <dbReference type="EMBL" id="GGU92848.1"/>
    </source>
</evidence>
<dbReference type="AlphaFoldDB" id="A0A8H9I0E1"/>
<organism evidence="5 6">
    <name type="scientific">Kitasatospora aureofaciens</name>
    <name type="common">Streptomyces aureofaciens</name>
    <dbReference type="NCBI Taxonomy" id="1894"/>
    <lineage>
        <taxon>Bacteria</taxon>
        <taxon>Bacillati</taxon>
        <taxon>Actinomycetota</taxon>
        <taxon>Actinomycetes</taxon>
        <taxon>Kitasatosporales</taxon>
        <taxon>Streptomycetaceae</taxon>
        <taxon>Kitasatospora</taxon>
    </lineage>
</organism>